<proteinExistence type="predicted"/>
<reference evidence="1 2" key="2">
    <citation type="submission" date="2018-11" db="EMBL/GenBank/DDBJ databases">
        <authorList>
            <consortium name="Pathogen Informatics"/>
        </authorList>
    </citation>
    <scope>NUCLEOTIDE SEQUENCE [LARGE SCALE GENOMIC DNA]</scope>
</reference>
<dbReference type="OrthoDB" id="6245069at2759"/>
<reference evidence="3" key="1">
    <citation type="submission" date="2017-02" db="UniProtKB">
        <authorList>
            <consortium name="WormBaseParasite"/>
        </authorList>
    </citation>
    <scope>IDENTIFICATION</scope>
</reference>
<dbReference type="EMBL" id="UYSG01000465">
    <property type="protein sequence ID" value="VDL19551.1"/>
    <property type="molecule type" value="Genomic_DNA"/>
</dbReference>
<accession>A0A0R3SC31</accession>
<name>A0A0R3SC31_HYMDI</name>
<dbReference type="Proteomes" id="UP000274504">
    <property type="component" value="Unassembled WGS sequence"/>
</dbReference>
<organism evidence="3">
    <name type="scientific">Hymenolepis diminuta</name>
    <name type="common">Rat tapeworm</name>
    <dbReference type="NCBI Taxonomy" id="6216"/>
    <lineage>
        <taxon>Eukaryota</taxon>
        <taxon>Metazoa</taxon>
        <taxon>Spiralia</taxon>
        <taxon>Lophotrochozoa</taxon>
        <taxon>Platyhelminthes</taxon>
        <taxon>Cestoda</taxon>
        <taxon>Eucestoda</taxon>
        <taxon>Cyclophyllidea</taxon>
        <taxon>Hymenolepididae</taxon>
        <taxon>Hymenolepis</taxon>
    </lineage>
</organism>
<evidence type="ECO:0000313" key="3">
    <source>
        <dbReference type="WBParaSite" id="HDID_0000208901-mRNA-1"/>
    </source>
</evidence>
<sequence>MALSEAHTPMRRLFRDIGNIPTGSEPSTEDLIDRICKLQISTFRQKYQFDLGKMQPCAGEKDVRGGEDEQKIRHCWSWEAVDAKSVPAFYRPCIARSRKLVRKESPVSVPATKTPVKPPKERGENCPQINTIFPTVRRSSSLVMDSKPCVEPPRSRCQSLIPMRKSAPDSMPTSSPMKAHLSKVRLISGHLGGIKGVRRGETGGPFPDFPLPSSFYHMESTCFATSILSLSSLLLPPSLPPSIPPSFLPPSLPLSSLSLCLCLSVSLSLSLPHHALIRGLAYTLTSLTDPIRHSCSALQGVTNNLRRRSEWWKRTCDTKLGMLFYALMLSHIVNRRCVYKCI</sequence>
<evidence type="ECO:0000313" key="2">
    <source>
        <dbReference type="Proteomes" id="UP000274504"/>
    </source>
</evidence>
<protein>
    <submittedName>
        <fullName evidence="3">INCENP_ARK-bind domain-containing protein</fullName>
    </submittedName>
</protein>
<dbReference type="Gene3D" id="4.10.365.10">
    <property type="entry name" value="p27"/>
    <property type="match status" value="1"/>
</dbReference>
<evidence type="ECO:0000313" key="1">
    <source>
        <dbReference type="EMBL" id="VDL19551.1"/>
    </source>
</evidence>
<dbReference type="AlphaFoldDB" id="A0A0R3SC31"/>
<dbReference type="WBParaSite" id="HDID_0000208901-mRNA-1">
    <property type="protein sequence ID" value="HDID_0000208901-mRNA-1"/>
    <property type="gene ID" value="HDID_0000208901"/>
</dbReference>
<dbReference type="InterPro" id="IPR044898">
    <property type="entry name" value="CDI_dom_sf"/>
</dbReference>
<gene>
    <name evidence="1" type="ORF">HDID_LOCUS2090</name>
</gene>